<accession>A0AAP3DDC7</accession>
<dbReference type="Proteomes" id="UP001077662">
    <property type="component" value="Unassembled WGS sequence"/>
</dbReference>
<organism evidence="1 2">
    <name type="scientific">Brevibacillus laterosporus</name>
    <name type="common">Bacillus laterosporus</name>
    <dbReference type="NCBI Taxonomy" id="1465"/>
    <lineage>
        <taxon>Bacteria</taxon>
        <taxon>Bacillati</taxon>
        <taxon>Bacillota</taxon>
        <taxon>Bacilli</taxon>
        <taxon>Bacillales</taxon>
        <taxon>Paenibacillaceae</taxon>
        <taxon>Brevibacillus</taxon>
    </lineage>
</organism>
<evidence type="ECO:0000313" key="2">
    <source>
        <dbReference type="Proteomes" id="UP001077662"/>
    </source>
</evidence>
<dbReference type="Gene3D" id="2.120.10.30">
    <property type="entry name" value="TolB, C-terminal domain"/>
    <property type="match status" value="1"/>
</dbReference>
<dbReference type="SUPFAM" id="SSF63829">
    <property type="entry name" value="Calcium-dependent phosphotriesterase"/>
    <property type="match status" value="1"/>
</dbReference>
<proteinExistence type="predicted"/>
<dbReference type="InterPro" id="IPR011042">
    <property type="entry name" value="6-blade_b-propeller_TolB-like"/>
</dbReference>
<name>A0AAP3DDC7_BRELA</name>
<dbReference type="AlphaFoldDB" id="A0AAP3DDC7"/>
<dbReference type="EMBL" id="JAPTNE010000003">
    <property type="protein sequence ID" value="MCZ0805826.1"/>
    <property type="molecule type" value="Genomic_DNA"/>
</dbReference>
<sequence length="319" mass="34751">MIGTEVLRDHGIGLGKYKINSLIRNVNLSNPIWTLKASWATGYSRGSEFFVMDKWGGQVYFTNDSPRRVLEKRRLLTGGLSWSITMSSAINDVVVDSQDNVWVLTVSEVRKYDSSGSSYTDYSSNGGGYHIYVDSSDNVYVASFGKVFSLTNAGAPRWMQSLPNTSGAMGSAIGTEGIYLFMEAPARSARKLNFKGEVVLDATLSFSYDGKGVVSSGEIIYFPSAKISKNLEVLARVPQSLGSYLSNIVIDANDNLYIASNLENRHVLMSLNNDLTKRASLPMTDTAVSGALGITKEGYLIVSDLDTVKVYDLGFSILG</sequence>
<reference evidence="1" key="1">
    <citation type="submission" date="2022-09" db="EMBL/GenBank/DDBJ databases">
        <title>Genome analysis and characterization of larvicidal activity of Brevibacillus strains.</title>
        <authorList>
            <person name="Patrusheva E.V."/>
            <person name="Izotova A.O."/>
            <person name="Toshchakov S.V."/>
            <person name="Sineoky S.P."/>
        </authorList>
    </citation>
    <scope>NUCLEOTIDE SEQUENCE</scope>
    <source>
        <strain evidence="1">VKPM_B-13247</strain>
    </source>
</reference>
<gene>
    <name evidence="1" type="ORF">O0554_02680</name>
</gene>
<protein>
    <submittedName>
        <fullName evidence="1">Uncharacterized protein</fullName>
    </submittedName>
</protein>
<dbReference type="RefSeq" id="WP_258432816.1">
    <property type="nucleotide sequence ID" value="NZ_JANSGW010000003.1"/>
</dbReference>
<evidence type="ECO:0000313" key="1">
    <source>
        <dbReference type="EMBL" id="MCZ0805826.1"/>
    </source>
</evidence>
<comment type="caution">
    <text evidence="1">The sequence shown here is derived from an EMBL/GenBank/DDBJ whole genome shotgun (WGS) entry which is preliminary data.</text>
</comment>